<reference evidence="1 2" key="1">
    <citation type="submission" date="2021-02" db="EMBL/GenBank/DDBJ databases">
        <authorList>
            <person name="Han P."/>
        </authorList>
    </citation>
    <scope>NUCLEOTIDE SEQUENCE [LARGE SCALE GENOMIC DNA]</scope>
    <source>
        <strain evidence="1">Candidatus Nitrospira sp. ZN2</strain>
    </source>
</reference>
<evidence type="ECO:0000313" key="1">
    <source>
        <dbReference type="EMBL" id="CAE6746058.1"/>
    </source>
</evidence>
<dbReference type="Proteomes" id="UP000675880">
    <property type="component" value="Unassembled WGS sequence"/>
</dbReference>
<dbReference type="EMBL" id="CAJNBJ010000012">
    <property type="protein sequence ID" value="CAE6746058.1"/>
    <property type="molecule type" value="Genomic_DNA"/>
</dbReference>
<sequence>MLHPNQFTVNDAWIGFRLNDAPIVTERDGDFDCLALMDAASCYIVGMETYSARATGPSKVESRRLLQQGHGRAGTWPSKLFVAEGQIPDALCQEAARLNIEVVIVPEDDLLVFIGDACDGFKERFGRTQ</sequence>
<gene>
    <name evidence="1" type="ORF">NSPZN2_20014</name>
</gene>
<accession>A0ABM8RD48</accession>
<name>A0ABM8RD48_9BACT</name>
<keyword evidence="2" id="KW-1185">Reference proteome</keyword>
<proteinExistence type="predicted"/>
<protein>
    <submittedName>
        <fullName evidence="1">Uncharacterized protein</fullName>
    </submittedName>
</protein>
<evidence type="ECO:0000313" key="2">
    <source>
        <dbReference type="Proteomes" id="UP000675880"/>
    </source>
</evidence>
<comment type="caution">
    <text evidence="1">The sequence shown here is derived from an EMBL/GenBank/DDBJ whole genome shotgun (WGS) entry which is preliminary data.</text>
</comment>
<dbReference type="RefSeq" id="WP_213042179.1">
    <property type="nucleotide sequence ID" value="NZ_CAJNBJ010000012.1"/>
</dbReference>
<organism evidence="1 2">
    <name type="scientific">Nitrospira defluvii</name>
    <dbReference type="NCBI Taxonomy" id="330214"/>
    <lineage>
        <taxon>Bacteria</taxon>
        <taxon>Pseudomonadati</taxon>
        <taxon>Nitrospirota</taxon>
        <taxon>Nitrospiria</taxon>
        <taxon>Nitrospirales</taxon>
        <taxon>Nitrospiraceae</taxon>
        <taxon>Nitrospira</taxon>
    </lineage>
</organism>